<keyword evidence="1" id="KW-0067">ATP-binding</keyword>
<dbReference type="EC" id="3.5.2.9" evidence="1"/>
<dbReference type="Pfam" id="PF03746">
    <property type="entry name" value="LamB_YcsF"/>
    <property type="match status" value="1"/>
</dbReference>
<evidence type="ECO:0000313" key="2">
    <source>
        <dbReference type="EMBL" id="CAG5081028.1"/>
    </source>
</evidence>
<dbReference type="NCBIfam" id="NF003816">
    <property type="entry name" value="PRK05406.1-5"/>
    <property type="match status" value="1"/>
</dbReference>
<comment type="function">
    <text evidence="1">Catalyzes the cleavage of 5-oxoproline to form L-glutamate coupled to the hydrolysis of ATP to ADP and inorganic phosphate.</text>
</comment>
<dbReference type="SUPFAM" id="SSF88713">
    <property type="entry name" value="Glycoside hydrolase/deacetylase"/>
    <property type="match status" value="1"/>
</dbReference>
<dbReference type="Gene3D" id="3.20.20.370">
    <property type="entry name" value="Glycoside hydrolase/deacetylase"/>
    <property type="match status" value="1"/>
</dbReference>
<dbReference type="HAMAP" id="MF_00691">
    <property type="entry name" value="PxpA"/>
    <property type="match status" value="1"/>
</dbReference>
<dbReference type="InterPro" id="IPR005501">
    <property type="entry name" value="LamB/YcsF/PxpA-like"/>
</dbReference>
<name>A0ABN7RRA0_THEXY</name>
<protein>
    <recommendedName>
        <fullName evidence="1">5-oxoprolinase subunit A</fullName>
        <shortName evidence="1">5-OPase subunit A</shortName>
        <ecNumber evidence="1">3.5.2.9</ecNumber>
    </recommendedName>
    <alternativeName>
        <fullName evidence="1">5-oxoprolinase (ATP-hydrolyzing) subunit A</fullName>
    </alternativeName>
</protein>
<comment type="subunit">
    <text evidence="1">Forms a complex composed of PxpA, PxpB and PxpC.</text>
</comment>
<keyword evidence="3" id="KW-1185">Reference proteome</keyword>
<dbReference type="PANTHER" id="PTHR30292">
    <property type="entry name" value="UNCHARACTERIZED PROTEIN YBGL-RELATED"/>
    <property type="match status" value="1"/>
</dbReference>
<evidence type="ECO:0000256" key="1">
    <source>
        <dbReference type="HAMAP-Rule" id="MF_00691"/>
    </source>
</evidence>
<dbReference type="Proteomes" id="UP000681526">
    <property type="component" value="Unassembled WGS sequence"/>
</dbReference>
<sequence length="267" mass="27856">MNHAGGESLTMSNARTIDLNGDVGEGFGPYAIGRDRELIPLLSSANIACGFHAGDPRTMRETVERCIEAGVAVGAHPGLPDRAGFGRRALALTAQEAADDLLYQLGALDAFVRAAGGRIRHVKLHGALYHMADRSEALAEAVAQAVRRFDPAIGLFVPPDGLLERAARAAGLKTAAEAFADRRYGADGRLLPRGSAGAVLERPEEAAAQALDIASRGVVRTADGGTAEVRAGTLCIHGDSPGAPEIAAAVRRALEREGWRIASPFAP</sequence>
<evidence type="ECO:0000313" key="3">
    <source>
        <dbReference type="Proteomes" id="UP000681526"/>
    </source>
</evidence>
<comment type="catalytic activity">
    <reaction evidence="1">
        <text>5-oxo-L-proline + ATP + 2 H2O = L-glutamate + ADP + phosphate + H(+)</text>
        <dbReference type="Rhea" id="RHEA:10348"/>
        <dbReference type="ChEBI" id="CHEBI:15377"/>
        <dbReference type="ChEBI" id="CHEBI:15378"/>
        <dbReference type="ChEBI" id="CHEBI:29985"/>
        <dbReference type="ChEBI" id="CHEBI:30616"/>
        <dbReference type="ChEBI" id="CHEBI:43474"/>
        <dbReference type="ChEBI" id="CHEBI:58402"/>
        <dbReference type="ChEBI" id="CHEBI:456216"/>
        <dbReference type="EC" id="3.5.2.9"/>
    </reaction>
</comment>
<keyword evidence="1" id="KW-0547">Nucleotide-binding</keyword>
<organism evidence="2 3">
    <name type="scientific">Thermobacillus xylanilyticus</name>
    <dbReference type="NCBI Taxonomy" id="76633"/>
    <lineage>
        <taxon>Bacteria</taxon>
        <taxon>Bacillati</taxon>
        <taxon>Bacillota</taxon>
        <taxon>Bacilli</taxon>
        <taxon>Bacillales</taxon>
        <taxon>Paenibacillaceae</taxon>
        <taxon>Thermobacillus</taxon>
    </lineage>
</organism>
<gene>
    <name evidence="2" type="primary">txxe 3929</name>
    <name evidence="1" type="synonym">pxpA</name>
    <name evidence="2" type="ORF">TXXE_04685</name>
</gene>
<reference evidence="2 3" key="1">
    <citation type="submission" date="2021-04" db="EMBL/GenBank/DDBJ databases">
        <authorList>
            <person name="Rakotoarivonina H."/>
        </authorList>
    </citation>
    <scope>NUCLEOTIDE SEQUENCE [LARGE SCALE GENOMIC DNA]</scope>
    <source>
        <strain evidence="2 3">XE</strain>
    </source>
</reference>
<dbReference type="NCBIfam" id="NF003814">
    <property type="entry name" value="PRK05406.1-3"/>
    <property type="match status" value="1"/>
</dbReference>
<dbReference type="PANTHER" id="PTHR30292:SF0">
    <property type="entry name" value="5-OXOPROLINASE SUBUNIT A"/>
    <property type="match status" value="1"/>
</dbReference>
<dbReference type="EMBL" id="CAJRAY010000021">
    <property type="protein sequence ID" value="CAG5081028.1"/>
    <property type="molecule type" value="Genomic_DNA"/>
</dbReference>
<proteinExistence type="inferred from homology"/>
<dbReference type="CDD" id="cd10787">
    <property type="entry name" value="LamB_YcsF_like"/>
    <property type="match status" value="1"/>
</dbReference>
<comment type="caution">
    <text evidence="2">The sequence shown here is derived from an EMBL/GenBank/DDBJ whole genome shotgun (WGS) entry which is preliminary data.</text>
</comment>
<keyword evidence="1" id="KW-0378">Hydrolase</keyword>
<comment type="similarity">
    <text evidence="1">Belongs to the LamB/PxpA family.</text>
</comment>
<accession>A0ABN7RRA0</accession>
<dbReference type="InterPro" id="IPR011330">
    <property type="entry name" value="Glyco_hydro/deAcase_b/a-brl"/>
</dbReference>